<dbReference type="PANTHER" id="PTHR45184:SF1">
    <property type="entry name" value="DNAJ PROTEIN ERDJ3A"/>
    <property type="match status" value="1"/>
</dbReference>
<evidence type="ECO:0000259" key="10">
    <source>
        <dbReference type="PROSITE" id="PS51352"/>
    </source>
</evidence>
<feature type="compositionally biased region" description="Gly residues" evidence="7">
    <location>
        <begin position="103"/>
        <end position="123"/>
    </location>
</feature>
<comment type="caution">
    <text evidence="11">The sequence shown here is derived from an EMBL/GenBank/DDBJ whole genome shotgun (WGS) entry which is preliminary data.</text>
</comment>
<dbReference type="InterPro" id="IPR052842">
    <property type="entry name" value="ER_Co-chaperone"/>
</dbReference>
<feature type="compositionally biased region" description="Gly residues" evidence="7">
    <location>
        <begin position="175"/>
        <end position="188"/>
    </location>
</feature>
<dbReference type="EMBL" id="JAFCMP010000080">
    <property type="protein sequence ID" value="KAG5187864.1"/>
    <property type="molecule type" value="Genomic_DNA"/>
</dbReference>
<evidence type="ECO:0000256" key="4">
    <source>
        <dbReference type="ARBA" id="ARBA00023006"/>
    </source>
</evidence>
<dbReference type="InterPro" id="IPR036249">
    <property type="entry name" value="Thioredoxin-like_sf"/>
</dbReference>
<dbReference type="Pfam" id="PF00085">
    <property type="entry name" value="Thioredoxin"/>
    <property type="match status" value="1"/>
</dbReference>
<evidence type="ECO:0000256" key="1">
    <source>
        <dbReference type="ARBA" id="ARBA00004163"/>
    </source>
</evidence>
<feature type="compositionally biased region" description="Gly residues" evidence="7">
    <location>
        <begin position="130"/>
        <end position="148"/>
    </location>
</feature>
<dbReference type="SUPFAM" id="SSF46565">
    <property type="entry name" value="Chaperone J-domain"/>
    <property type="match status" value="1"/>
</dbReference>
<evidence type="ECO:0000256" key="6">
    <source>
        <dbReference type="ARBA" id="ARBA00035043"/>
    </source>
</evidence>
<evidence type="ECO:0000256" key="3">
    <source>
        <dbReference type="ARBA" id="ARBA00020921"/>
    </source>
</evidence>
<keyword evidence="4" id="KW-0072">Autophagy</keyword>
<dbReference type="SUPFAM" id="SSF52833">
    <property type="entry name" value="Thioredoxin-like"/>
    <property type="match status" value="2"/>
</dbReference>
<comment type="subcellular location">
    <subcellularLocation>
        <location evidence="1">Endoplasmic reticulum membrane</location>
        <topology evidence="1">Single-pass type IV membrane protein</topology>
    </subcellularLocation>
</comment>
<keyword evidence="8" id="KW-0732">Signal</keyword>
<dbReference type="PANTHER" id="PTHR45184">
    <property type="entry name" value="DNAJ PROTEIN ERDJ3A"/>
    <property type="match status" value="1"/>
</dbReference>
<dbReference type="PROSITE" id="PS00636">
    <property type="entry name" value="DNAJ_1"/>
    <property type="match status" value="1"/>
</dbReference>
<dbReference type="InterPro" id="IPR036869">
    <property type="entry name" value="J_dom_sf"/>
</dbReference>
<dbReference type="InterPro" id="IPR018253">
    <property type="entry name" value="DnaJ_domain_CS"/>
</dbReference>
<dbReference type="PRINTS" id="PR00625">
    <property type="entry name" value="JDOMAIN"/>
</dbReference>
<dbReference type="CDD" id="cd06257">
    <property type="entry name" value="DnaJ"/>
    <property type="match status" value="1"/>
</dbReference>
<feature type="chain" id="PRO_5032845617" description="DnaJ homolog subfamily C member 10" evidence="8">
    <location>
        <begin position="27"/>
        <end position="495"/>
    </location>
</feature>
<evidence type="ECO:0000256" key="8">
    <source>
        <dbReference type="SAM" id="SignalP"/>
    </source>
</evidence>
<evidence type="ECO:0000256" key="7">
    <source>
        <dbReference type="SAM" id="MobiDB-lite"/>
    </source>
</evidence>
<evidence type="ECO:0000256" key="2">
    <source>
        <dbReference type="ARBA" id="ARBA00020920"/>
    </source>
</evidence>
<dbReference type="OrthoDB" id="10250354at2759"/>
<keyword evidence="12" id="KW-1185">Reference proteome</keyword>
<dbReference type="Pfam" id="PF10208">
    <property type="entry name" value="ARMET_C"/>
    <property type="match status" value="1"/>
</dbReference>
<dbReference type="SMART" id="SM00271">
    <property type="entry name" value="DnaJ"/>
    <property type="match status" value="1"/>
</dbReference>
<dbReference type="Gene3D" id="1.10.287.110">
    <property type="entry name" value="DnaJ domain"/>
    <property type="match status" value="1"/>
</dbReference>
<dbReference type="PROSITE" id="PS00194">
    <property type="entry name" value="THIOREDOXIN_1"/>
    <property type="match status" value="1"/>
</dbReference>
<sequence>MVGYRARPQAGLRLLLLCMLAAAVCARDFYKTLGVKKNASEKDIKKAYRKMAIKWHPDKNPDNQEKASKKFAEIAAAYEVLSDADKRKIYDQYGEEGLKHGGGEGGGPGGPGGFPGGAGGFPGGFTFQQGGFGGGGGGTPFGGGGGGNTFHFGGSDPFDLFERFFASEGGGGGLGMGGGGFGGGGGGQRQQAQQQQQRPSADLYDARSPVQHLAASKFPGVGARHIWLVEFYAPWCGHCQGMVPTLEALAKELAGIVKVGAVNCEKEQQLCAKHGVQGYPTLMAVVDGVVTQYQGDNALRPLREFALEQVPAEHVVNIRRMETAEDFLKQQCSKKGGSSSGACAILFTDKYETSPTMKALAYQYRGKVAIGEVRGSNQAVSQAFGVATYPELLVVCGGDKAASFKYDGQLKAEPLQAFLRGLATSAAAQCAEASRAAQARRSRAQALKPTDDFSKMKTSAIKELLTDLGEACVGCTEKQDYVDALKTAVARRRRA</sequence>
<dbReference type="Proteomes" id="UP000664859">
    <property type="component" value="Unassembled WGS sequence"/>
</dbReference>
<comment type="function">
    <text evidence="5">Plays an important role in regulating the size of autophagosomes during the formation process.</text>
</comment>
<dbReference type="Gene3D" id="3.40.30.10">
    <property type="entry name" value="Glutaredoxin"/>
    <property type="match status" value="2"/>
</dbReference>
<name>A0A835ZCQ0_9STRA</name>
<dbReference type="PROSITE" id="PS51352">
    <property type="entry name" value="THIOREDOXIN_2"/>
    <property type="match status" value="1"/>
</dbReference>
<evidence type="ECO:0000313" key="12">
    <source>
        <dbReference type="Proteomes" id="UP000664859"/>
    </source>
</evidence>
<dbReference type="GO" id="GO:0006914">
    <property type="term" value="P:autophagy"/>
    <property type="evidence" value="ECO:0007669"/>
    <property type="project" value="UniProtKB-KW"/>
</dbReference>
<keyword evidence="11" id="KW-0346">Stress response</keyword>
<evidence type="ECO:0000259" key="9">
    <source>
        <dbReference type="PROSITE" id="PS50076"/>
    </source>
</evidence>
<dbReference type="InterPro" id="IPR001623">
    <property type="entry name" value="DnaJ_domain"/>
</dbReference>
<dbReference type="InterPro" id="IPR017937">
    <property type="entry name" value="Thioredoxin_CS"/>
</dbReference>
<dbReference type="Gene3D" id="1.10.720.30">
    <property type="entry name" value="SAP domain"/>
    <property type="match status" value="1"/>
</dbReference>
<evidence type="ECO:0000256" key="5">
    <source>
        <dbReference type="ARBA" id="ARBA00035002"/>
    </source>
</evidence>
<evidence type="ECO:0000313" key="11">
    <source>
        <dbReference type="EMBL" id="KAG5187864.1"/>
    </source>
</evidence>
<accession>A0A835ZCQ0</accession>
<feature type="domain" description="Thioredoxin" evidence="10">
    <location>
        <begin position="192"/>
        <end position="312"/>
    </location>
</feature>
<dbReference type="InterPro" id="IPR013766">
    <property type="entry name" value="Thioredoxin_domain"/>
</dbReference>
<dbReference type="GO" id="GO:0005789">
    <property type="term" value="C:endoplasmic reticulum membrane"/>
    <property type="evidence" value="ECO:0007669"/>
    <property type="project" value="UniProtKB-SubCell"/>
</dbReference>
<gene>
    <name evidence="11" type="ORF">JKP88DRAFT_271746</name>
</gene>
<feature type="domain" description="J" evidence="9">
    <location>
        <begin position="28"/>
        <end position="94"/>
    </location>
</feature>
<feature type="signal peptide" evidence="8">
    <location>
        <begin position="1"/>
        <end position="26"/>
    </location>
</feature>
<dbReference type="Pfam" id="PF00226">
    <property type="entry name" value="DnaJ"/>
    <property type="match status" value="1"/>
</dbReference>
<dbReference type="SUPFAM" id="SSF68906">
    <property type="entry name" value="SAP domain"/>
    <property type="match status" value="1"/>
</dbReference>
<dbReference type="AlphaFoldDB" id="A0A835ZCQ0"/>
<dbReference type="PROSITE" id="PS50076">
    <property type="entry name" value="DNAJ_2"/>
    <property type="match status" value="1"/>
</dbReference>
<feature type="region of interest" description="Disordered" evidence="7">
    <location>
        <begin position="175"/>
        <end position="203"/>
    </location>
</feature>
<dbReference type="InterPro" id="IPR036361">
    <property type="entry name" value="SAP_dom_sf"/>
</dbReference>
<organism evidence="11 12">
    <name type="scientific">Tribonema minus</name>
    <dbReference type="NCBI Taxonomy" id="303371"/>
    <lineage>
        <taxon>Eukaryota</taxon>
        <taxon>Sar</taxon>
        <taxon>Stramenopiles</taxon>
        <taxon>Ochrophyta</taxon>
        <taxon>PX clade</taxon>
        <taxon>Xanthophyceae</taxon>
        <taxon>Tribonematales</taxon>
        <taxon>Tribonemataceae</taxon>
        <taxon>Tribonema</taxon>
    </lineage>
</organism>
<protein>
    <recommendedName>
        <fullName evidence="2">DnaJ homolog subfamily C member 10</fullName>
    </recommendedName>
    <alternativeName>
        <fullName evidence="3">DnaJ homolog subfamily C member 16</fullName>
    </alternativeName>
    <alternativeName>
        <fullName evidence="6">Endoplasmic reticulum DNA J domain-containing protein 8</fullName>
    </alternativeName>
</protein>
<reference evidence="11" key="1">
    <citation type="submission" date="2021-02" db="EMBL/GenBank/DDBJ databases">
        <title>First Annotated Genome of the Yellow-green Alga Tribonema minus.</title>
        <authorList>
            <person name="Mahan K.M."/>
        </authorList>
    </citation>
    <scope>NUCLEOTIDE SEQUENCE</scope>
    <source>
        <strain evidence="11">UTEX B ZZ1240</strain>
    </source>
</reference>
<proteinExistence type="predicted"/>
<feature type="region of interest" description="Disordered" evidence="7">
    <location>
        <begin position="95"/>
        <end position="149"/>
    </location>
</feature>
<dbReference type="InterPro" id="IPR019345">
    <property type="entry name" value="ARMET_C"/>
</dbReference>